<dbReference type="InterPro" id="IPR002937">
    <property type="entry name" value="Amino_oxidase"/>
</dbReference>
<dbReference type="SUPFAM" id="SSF52540">
    <property type="entry name" value="P-loop containing nucleoside triphosphate hydrolases"/>
    <property type="match status" value="1"/>
</dbReference>
<feature type="binding site" evidence="5">
    <location>
        <position position="389"/>
    </location>
    <ligand>
        <name>substrate</name>
    </ligand>
</feature>
<dbReference type="PANTHER" id="PTHR43563:SF1">
    <property type="entry name" value="AMINE OXIDASE [FLAVIN-CONTAINING] B"/>
    <property type="match status" value="1"/>
</dbReference>
<evidence type="ECO:0000256" key="4">
    <source>
        <dbReference type="ARBA" id="ARBA00048448"/>
    </source>
</evidence>
<organism evidence="8">
    <name type="scientific">Bionectria ochroleuca</name>
    <name type="common">Gliocladium roseum</name>
    <dbReference type="NCBI Taxonomy" id="29856"/>
    <lineage>
        <taxon>Eukaryota</taxon>
        <taxon>Fungi</taxon>
        <taxon>Dikarya</taxon>
        <taxon>Ascomycota</taxon>
        <taxon>Pezizomycotina</taxon>
        <taxon>Sordariomycetes</taxon>
        <taxon>Hypocreomycetidae</taxon>
        <taxon>Hypocreales</taxon>
        <taxon>Bionectriaceae</taxon>
        <taxon>Clonostachys</taxon>
    </lineage>
</organism>
<evidence type="ECO:0000256" key="2">
    <source>
        <dbReference type="ARBA" id="ARBA00005995"/>
    </source>
</evidence>
<comment type="catalytic activity">
    <reaction evidence="4">
        <text>a secondary aliphatic amine + O2 + H2O = a primary amine + an aldehyde + H2O2</text>
        <dbReference type="Rhea" id="RHEA:26414"/>
        <dbReference type="ChEBI" id="CHEBI:15377"/>
        <dbReference type="ChEBI" id="CHEBI:15379"/>
        <dbReference type="ChEBI" id="CHEBI:16240"/>
        <dbReference type="ChEBI" id="CHEBI:17478"/>
        <dbReference type="ChEBI" id="CHEBI:58855"/>
        <dbReference type="ChEBI" id="CHEBI:65296"/>
        <dbReference type="EC" id="1.4.3.4"/>
    </reaction>
</comment>
<keyword evidence="6" id="KW-0274">FAD</keyword>
<keyword evidence="3 6" id="KW-0560">Oxidoreductase</keyword>
<protein>
    <recommendedName>
        <fullName evidence="6">Amine oxidase</fullName>
        <ecNumber evidence="6">1.4.3.-</ecNumber>
    </recommendedName>
</protein>
<feature type="transmembrane region" description="Helical" evidence="6">
    <location>
        <begin position="792"/>
        <end position="809"/>
    </location>
</feature>
<keyword evidence="6" id="KW-0285">Flavoprotein</keyword>
<evidence type="ECO:0000259" key="7">
    <source>
        <dbReference type="Pfam" id="PF01593"/>
    </source>
</evidence>
<dbReference type="Pfam" id="PF17784">
    <property type="entry name" value="Sulfotransfer_4"/>
    <property type="match status" value="1"/>
</dbReference>
<dbReference type="Gene3D" id="3.40.50.300">
    <property type="entry name" value="P-loop containing nucleotide triphosphate hydrolases"/>
    <property type="match status" value="1"/>
</dbReference>
<dbReference type="Pfam" id="PF01593">
    <property type="entry name" value="Amino_oxidase"/>
    <property type="match status" value="1"/>
</dbReference>
<evidence type="ECO:0000256" key="1">
    <source>
        <dbReference type="ARBA" id="ARBA00001974"/>
    </source>
</evidence>
<keyword evidence="6" id="KW-0812">Transmembrane</keyword>
<dbReference type="PANTHER" id="PTHR43563">
    <property type="entry name" value="AMINE OXIDASE"/>
    <property type="match status" value="1"/>
</dbReference>
<dbReference type="InterPro" id="IPR027417">
    <property type="entry name" value="P-loop_NTPase"/>
</dbReference>
<dbReference type="Gene3D" id="3.50.50.60">
    <property type="entry name" value="FAD/NAD(P)-binding domain"/>
    <property type="match status" value="2"/>
</dbReference>
<sequence>MAAKSRDGHVWTPVGGFTTGIETDAVISPQTSISTSHNNVYDVVVIGAGYAGLAAVRDLCNQKQSVLLLEARDRIGGRTYTAKKDDFLYEMGGTWVTHHMGYLFREMVRYGMDRDLITTGSPNMEKGFYTINVAGVNPRKLSHEEAGAMQAKAWDMFVNVDGQYGRTICPLPHAQLDNPIVPRSTVEQWDKVSCQDRFEEIKHKLTSEEQGLLVSLLLHISGGNLEDSSLWDMVRSHALLMHSSDNFTDVWLRYKLRDGQTELAKRMFQEAKNDGLNFAFSTPVASIKQSASGDGPVTIRTVNNQTFRGRKVISTIPLNVLKDIQFSPPLSQRRQEAINIGHINHMTKVHADVSNKELERWNRMRFPGHLMYGYADGALPNGDVHIVAFGKDDRETFIPENDANKTIDALNDLHPMHVKRLLLHNWSTDPYSKGGPAWWRPGYMSKYQDELQSRHGNILFASADWAHGWRAAIDGALEQGTLNARTAFQENNNVRPKDNIVGNLLTRALSMCVPHSYDDIAVTRLIRGEFDRTKVPQHPVPHMMPSTGDHESKPAGGIKIINASLFRMGTKSMAEAYTILGYRTHHAIDDPFTVPWHLIEEAAEGKWPDVPGARPRRPYTRSDWDAIWGSYDVVTDVASPFTMDLAQAYPDAIFVVVQRDFDSWWSSFESEVLGWCFFRGAQPLVAIFSIFGLRSGNALRKCFLGFFNAKSLEDIKSNAREAYDRYFNDVRRLIPEERRLEHKLEAGWAPLCAFLGKEIPDVPFPRLNDRAAHTAHSRANFRNSLSLVVRNVLYWMVGVFFVGYLAWYLQGHLFSRD</sequence>
<feature type="binding site" evidence="5">
    <location>
        <begin position="70"/>
        <end position="71"/>
    </location>
    <ligand>
        <name>FAD</name>
        <dbReference type="ChEBI" id="CHEBI:57692"/>
    </ligand>
</feature>
<keyword evidence="6" id="KW-1133">Transmembrane helix</keyword>
<comment type="similarity">
    <text evidence="2 6">Belongs to the flavin monoamine oxidase family.</text>
</comment>
<dbReference type="InterPro" id="IPR001613">
    <property type="entry name" value="Flavin_amine_oxidase"/>
</dbReference>
<dbReference type="EC" id="1.4.3.-" evidence="6"/>
<keyword evidence="6" id="KW-0472">Membrane</keyword>
<comment type="cofactor">
    <cofactor evidence="1 6">
        <name>FAD</name>
        <dbReference type="ChEBI" id="CHEBI:57692"/>
    </cofactor>
</comment>
<gene>
    <name evidence="8" type="ORF">BN869_000005825_1</name>
</gene>
<feature type="domain" description="Amine oxidase" evidence="7">
    <location>
        <begin position="51"/>
        <end position="485"/>
    </location>
</feature>
<dbReference type="Gene3D" id="3.90.660.10">
    <property type="match status" value="2"/>
</dbReference>
<dbReference type="PRINTS" id="PR00757">
    <property type="entry name" value="AMINEOXDASEF"/>
</dbReference>
<dbReference type="InterPro" id="IPR036188">
    <property type="entry name" value="FAD/NAD-bd_sf"/>
</dbReference>
<dbReference type="InterPro" id="IPR050703">
    <property type="entry name" value="Flavin_MAO"/>
</dbReference>
<dbReference type="SUPFAM" id="SSF51905">
    <property type="entry name" value="FAD/NAD(P)-binding domain"/>
    <property type="match status" value="1"/>
</dbReference>
<evidence type="ECO:0000256" key="5">
    <source>
        <dbReference type="PIRSR" id="PIRSR601613-1"/>
    </source>
</evidence>
<dbReference type="AlphaFoldDB" id="A0A0B7JXJ4"/>
<feature type="binding site" evidence="5">
    <location>
        <position position="284"/>
    </location>
    <ligand>
        <name>FAD</name>
        <dbReference type="ChEBI" id="CHEBI:57692"/>
    </ligand>
</feature>
<evidence type="ECO:0000256" key="3">
    <source>
        <dbReference type="ARBA" id="ARBA00023002"/>
    </source>
</evidence>
<dbReference type="EMBL" id="CDPU01000015">
    <property type="protein sequence ID" value="CEO49768.1"/>
    <property type="molecule type" value="Genomic_DNA"/>
</dbReference>
<evidence type="ECO:0000256" key="6">
    <source>
        <dbReference type="RuleBase" id="RU362067"/>
    </source>
</evidence>
<dbReference type="InterPro" id="IPR040632">
    <property type="entry name" value="Sulfotransfer_4"/>
</dbReference>
<reference evidence="8" key="1">
    <citation type="submission" date="2015-01" db="EMBL/GenBank/DDBJ databases">
        <authorList>
            <person name="Durling Mikael"/>
        </authorList>
    </citation>
    <scope>NUCLEOTIDE SEQUENCE</scope>
</reference>
<evidence type="ECO:0000313" key="8">
    <source>
        <dbReference type="EMBL" id="CEO49768.1"/>
    </source>
</evidence>
<name>A0A0B7JXJ4_BIOOC</name>
<dbReference type="GO" id="GO:0097621">
    <property type="term" value="F:monoamine oxidase activity"/>
    <property type="evidence" value="ECO:0007669"/>
    <property type="project" value="UniProtKB-EC"/>
</dbReference>
<accession>A0A0B7JXJ4</accession>
<proteinExistence type="inferred from homology"/>